<proteinExistence type="predicted"/>
<dbReference type="EMBL" id="FN649741">
    <property type="protein sequence ID" value="CBN80353.1"/>
    <property type="molecule type" value="Genomic_DNA"/>
</dbReference>
<gene>
    <name evidence="2" type="ORF">Esi_0052_0217</name>
</gene>
<organism evidence="2 3">
    <name type="scientific">Ectocarpus siliculosus</name>
    <name type="common">Brown alga</name>
    <name type="synonym">Conferva siliculosa</name>
    <dbReference type="NCBI Taxonomy" id="2880"/>
    <lineage>
        <taxon>Eukaryota</taxon>
        <taxon>Sar</taxon>
        <taxon>Stramenopiles</taxon>
        <taxon>Ochrophyta</taxon>
        <taxon>PX clade</taxon>
        <taxon>Phaeophyceae</taxon>
        <taxon>Ectocarpales</taxon>
        <taxon>Ectocarpaceae</taxon>
        <taxon>Ectocarpus</taxon>
    </lineage>
</organism>
<reference evidence="2 3" key="1">
    <citation type="journal article" date="2010" name="Nature">
        <title>The Ectocarpus genome and the independent evolution of multicellularity in brown algae.</title>
        <authorList>
            <person name="Cock J.M."/>
            <person name="Sterck L."/>
            <person name="Rouze P."/>
            <person name="Scornet D."/>
            <person name="Allen A.E."/>
            <person name="Amoutzias G."/>
            <person name="Anthouard V."/>
            <person name="Artiguenave F."/>
            <person name="Aury J.M."/>
            <person name="Badger J.H."/>
            <person name="Beszteri B."/>
            <person name="Billiau K."/>
            <person name="Bonnet E."/>
            <person name="Bothwell J.H."/>
            <person name="Bowler C."/>
            <person name="Boyen C."/>
            <person name="Brownlee C."/>
            <person name="Carrano C.J."/>
            <person name="Charrier B."/>
            <person name="Cho G.Y."/>
            <person name="Coelho S.M."/>
            <person name="Collen J."/>
            <person name="Corre E."/>
            <person name="Da Silva C."/>
            <person name="Delage L."/>
            <person name="Delaroque N."/>
            <person name="Dittami S.M."/>
            <person name="Doulbeau S."/>
            <person name="Elias M."/>
            <person name="Farnham G."/>
            <person name="Gachon C.M."/>
            <person name="Gschloessl B."/>
            <person name="Heesch S."/>
            <person name="Jabbari K."/>
            <person name="Jubin C."/>
            <person name="Kawai H."/>
            <person name="Kimura K."/>
            <person name="Kloareg B."/>
            <person name="Kupper F.C."/>
            <person name="Lang D."/>
            <person name="Le Bail A."/>
            <person name="Leblanc C."/>
            <person name="Lerouge P."/>
            <person name="Lohr M."/>
            <person name="Lopez P.J."/>
            <person name="Martens C."/>
            <person name="Maumus F."/>
            <person name="Michel G."/>
            <person name="Miranda-Saavedra D."/>
            <person name="Morales J."/>
            <person name="Moreau H."/>
            <person name="Motomura T."/>
            <person name="Nagasato C."/>
            <person name="Napoli C.A."/>
            <person name="Nelson D.R."/>
            <person name="Nyvall-Collen P."/>
            <person name="Peters A.F."/>
            <person name="Pommier C."/>
            <person name="Potin P."/>
            <person name="Poulain J."/>
            <person name="Quesneville H."/>
            <person name="Read B."/>
            <person name="Rensing S.A."/>
            <person name="Ritter A."/>
            <person name="Rousvoal S."/>
            <person name="Samanta M."/>
            <person name="Samson G."/>
            <person name="Schroeder D.C."/>
            <person name="Segurens B."/>
            <person name="Strittmatter M."/>
            <person name="Tonon T."/>
            <person name="Tregear J.W."/>
            <person name="Valentin K."/>
            <person name="von Dassow P."/>
            <person name="Yamagishi T."/>
            <person name="Van de Peer Y."/>
            <person name="Wincker P."/>
        </authorList>
    </citation>
    <scope>NUCLEOTIDE SEQUENCE [LARGE SCALE GENOMIC DNA]</scope>
    <source>
        <strain evidence="3">Ec32 / CCAP1310/4</strain>
    </source>
</reference>
<evidence type="ECO:0000313" key="2">
    <source>
        <dbReference type="EMBL" id="CBN80353.1"/>
    </source>
</evidence>
<name>D8LP82_ECTSI</name>
<dbReference type="Proteomes" id="UP000002630">
    <property type="component" value="Linkage Group LG16"/>
</dbReference>
<keyword evidence="3" id="KW-1185">Reference proteome</keyword>
<evidence type="ECO:0000313" key="3">
    <source>
        <dbReference type="Proteomes" id="UP000002630"/>
    </source>
</evidence>
<dbReference type="EMBL" id="FN648730">
    <property type="protein sequence ID" value="CBN80353.1"/>
    <property type="molecule type" value="Genomic_DNA"/>
</dbReference>
<dbReference type="AlphaFoldDB" id="D8LP82"/>
<accession>D8LP82</accession>
<evidence type="ECO:0000256" key="1">
    <source>
        <dbReference type="SAM" id="MobiDB-lite"/>
    </source>
</evidence>
<sequence>MGNEISHSLLLELAESVRSIKQRLGGLETDVAALRKSVLNNNVDIVNNNVDCDKHSVEISKLKDHIFNAKLLEEGRSRSVRHHKPNDKRNQAKSLVLT</sequence>
<protein>
    <submittedName>
        <fullName evidence="2">EsV-1-49</fullName>
    </submittedName>
</protein>
<dbReference type="InParanoid" id="D8LP82"/>
<feature type="region of interest" description="Disordered" evidence="1">
    <location>
        <begin position="76"/>
        <end position="98"/>
    </location>
</feature>